<evidence type="ECO:0000313" key="2">
    <source>
        <dbReference type="EMBL" id="ORA07048.1"/>
    </source>
</evidence>
<name>A0A1W9Z3X2_MYCBA</name>
<sequence length="85" mass="9548">MDLLITHPWLTLPAGAAMSALWWWKRSRWAAAAALAWLGYGFWEFFIVTEGQDANIRLDLLLIYPLLVVLTITTVVATLSRSTGD</sequence>
<feature type="transmembrane region" description="Helical" evidence="1">
    <location>
        <begin position="29"/>
        <end position="48"/>
    </location>
</feature>
<proteinExistence type="predicted"/>
<keyword evidence="1" id="KW-1133">Transmembrane helix</keyword>
<reference evidence="2 3" key="1">
    <citation type="submission" date="2017-02" db="EMBL/GenBank/DDBJ databases">
        <title>The new phylogeny of genus Mycobacterium.</title>
        <authorList>
            <person name="Tortoli E."/>
            <person name="Trovato A."/>
            <person name="Cirillo D.M."/>
        </authorList>
    </citation>
    <scope>NUCLEOTIDE SEQUENCE [LARGE SCALE GENOMIC DNA]</scope>
    <source>
        <strain evidence="2 3">DSM 45578</strain>
    </source>
</reference>
<protein>
    <submittedName>
        <fullName evidence="2">Uncharacterized protein</fullName>
    </submittedName>
</protein>
<organism evidence="2 3">
    <name type="scientific">Mycolicibacterium bacteremicum</name>
    <name type="common">Mycobacterium bacteremicum</name>
    <dbReference type="NCBI Taxonomy" id="564198"/>
    <lineage>
        <taxon>Bacteria</taxon>
        <taxon>Bacillati</taxon>
        <taxon>Actinomycetota</taxon>
        <taxon>Actinomycetes</taxon>
        <taxon>Mycobacteriales</taxon>
        <taxon>Mycobacteriaceae</taxon>
        <taxon>Mycolicibacterium</taxon>
    </lineage>
</organism>
<dbReference type="AlphaFoldDB" id="A0A1W9Z3X2"/>
<accession>A0A1W9Z3X2</accession>
<keyword evidence="1" id="KW-0472">Membrane</keyword>
<gene>
    <name evidence="2" type="ORF">BST17_00810</name>
</gene>
<evidence type="ECO:0000256" key="1">
    <source>
        <dbReference type="SAM" id="Phobius"/>
    </source>
</evidence>
<keyword evidence="1" id="KW-0812">Transmembrane</keyword>
<comment type="caution">
    <text evidence="2">The sequence shown here is derived from an EMBL/GenBank/DDBJ whole genome shotgun (WGS) entry which is preliminary data.</text>
</comment>
<dbReference type="STRING" id="564198.BST17_00810"/>
<dbReference type="Proteomes" id="UP000192366">
    <property type="component" value="Unassembled WGS sequence"/>
</dbReference>
<evidence type="ECO:0000313" key="3">
    <source>
        <dbReference type="Proteomes" id="UP000192366"/>
    </source>
</evidence>
<keyword evidence="3" id="KW-1185">Reference proteome</keyword>
<feature type="transmembrane region" description="Helical" evidence="1">
    <location>
        <begin position="60"/>
        <end position="79"/>
    </location>
</feature>
<dbReference type="RefSeq" id="WP_083054614.1">
    <property type="nucleotide sequence ID" value="NZ_JACKVM010000014.1"/>
</dbReference>
<dbReference type="EMBL" id="MVHJ01000001">
    <property type="protein sequence ID" value="ORA07048.1"/>
    <property type="molecule type" value="Genomic_DNA"/>
</dbReference>